<keyword evidence="5" id="KW-0496">Mitochondrion</keyword>
<proteinExistence type="inferred from homology"/>
<comment type="caution">
    <text evidence="10">The sequence shown here is derived from an EMBL/GenBank/DDBJ whole genome shotgun (WGS) entry which is preliminary data.</text>
</comment>
<dbReference type="GO" id="GO:0005507">
    <property type="term" value="F:copper ion binding"/>
    <property type="evidence" value="ECO:0007669"/>
    <property type="project" value="InterPro"/>
</dbReference>
<feature type="binding site" evidence="8">
    <location>
        <position position="49"/>
    </location>
    <ligand>
        <name>Cu cation</name>
        <dbReference type="ChEBI" id="CHEBI:23378"/>
    </ligand>
</feature>
<organism evidence="10 11">
    <name type="scientific">Pogonophryne albipinna</name>
    <dbReference type="NCBI Taxonomy" id="1090488"/>
    <lineage>
        <taxon>Eukaryota</taxon>
        <taxon>Metazoa</taxon>
        <taxon>Chordata</taxon>
        <taxon>Craniata</taxon>
        <taxon>Vertebrata</taxon>
        <taxon>Euteleostomi</taxon>
        <taxon>Actinopterygii</taxon>
        <taxon>Neopterygii</taxon>
        <taxon>Teleostei</taxon>
        <taxon>Neoteleostei</taxon>
        <taxon>Acanthomorphata</taxon>
        <taxon>Eupercaria</taxon>
        <taxon>Perciformes</taxon>
        <taxon>Notothenioidei</taxon>
        <taxon>Pogonophryne</taxon>
    </lineage>
</organism>
<dbReference type="SUPFAM" id="SSF47072">
    <property type="entry name" value="Cysteine alpha-hairpin motif"/>
    <property type="match status" value="1"/>
</dbReference>
<evidence type="ECO:0000256" key="7">
    <source>
        <dbReference type="ARBA" id="ARBA00023186"/>
    </source>
</evidence>
<keyword evidence="6" id="KW-1015">Disulfide bond</keyword>
<sequence length="108" mass="11794">MLILSYCSLYVSSIKTIFSLKMPTVSAASLEAPAVTVAPEQKKPLKACCACPETKQVRDAWAHINAHPPVSLLFQLLARHCRPVAEKNSQSEGDVGKTREGKTEERKG</sequence>
<evidence type="ECO:0000313" key="11">
    <source>
        <dbReference type="Proteomes" id="UP001219934"/>
    </source>
</evidence>
<evidence type="ECO:0000256" key="6">
    <source>
        <dbReference type="ARBA" id="ARBA00023157"/>
    </source>
</evidence>
<protein>
    <submittedName>
        <fullName evidence="10">Uncharacterized protein</fullName>
    </submittedName>
</protein>
<dbReference type="Proteomes" id="UP001219934">
    <property type="component" value="Unassembled WGS sequence"/>
</dbReference>
<feature type="compositionally biased region" description="Basic and acidic residues" evidence="9">
    <location>
        <begin position="94"/>
        <end position="108"/>
    </location>
</feature>
<dbReference type="EMBL" id="JAPTMU010000013">
    <property type="protein sequence ID" value="KAJ4932989.1"/>
    <property type="molecule type" value="Genomic_DNA"/>
</dbReference>
<dbReference type="Pfam" id="PF05051">
    <property type="entry name" value="COX17"/>
    <property type="match status" value="1"/>
</dbReference>
<evidence type="ECO:0000256" key="3">
    <source>
        <dbReference type="ARBA" id="ARBA00022723"/>
    </source>
</evidence>
<evidence type="ECO:0000256" key="5">
    <source>
        <dbReference type="ARBA" id="ARBA00023128"/>
    </source>
</evidence>
<feature type="binding site" evidence="8">
    <location>
        <position position="48"/>
    </location>
    <ligand>
        <name>Cu cation</name>
        <dbReference type="ChEBI" id="CHEBI:23378"/>
    </ligand>
</feature>
<dbReference type="GO" id="GO:0005758">
    <property type="term" value="C:mitochondrial intermembrane space"/>
    <property type="evidence" value="ECO:0007669"/>
    <property type="project" value="UniProtKB-SubCell"/>
</dbReference>
<evidence type="ECO:0000256" key="1">
    <source>
        <dbReference type="ARBA" id="ARBA00004569"/>
    </source>
</evidence>
<evidence type="ECO:0000256" key="9">
    <source>
        <dbReference type="SAM" id="MobiDB-lite"/>
    </source>
</evidence>
<reference evidence="10" key="1">
    <citation type="submission" date="2022-11" db="EMBL/GenBank/DDBJ databases">
        <title>Chromosome-level genome of Pogonophryne albipinna.</title>
        <authorList>
            <person name="Jo E."/>
        </authorList>
    </citation>
    <scope>NUCLEOTIDE SEQUENCE</scope>
    <source>
        <strain evidence="10">SGF0006</strain>
        <tissue evidence="10">Muscle</tissue>
    </source>
</reference>
<accession>A0AAD6AVW0</accession>
<keyword evidence="7" id="KW-0143">Chaperone</keyword>
<dbReference type="GO" id="GO:0016531">
    <property type="term" value="F:copper chaperone activity"/>
    <property type="evidence" value="ECO:0007669"/>
    <property type="project" value="InterPro"/>
</dbReference>
<keyword evidence="11" id="KW-1185">Reference proteome</keyword>
<keyword evidence="3 8" id="KW-0479">Metal-binding</keyword>
<dbReference type="InterPro" id="IPR009069">
    <property type="entry name" value="Cys_alpha_HP_mot_SF"/>
</dbReference>
<evidence type="ECO:0000313" key="10">
    <source>
        <dbReference type="EMBL" id="KAJ4932989.1"/>
    </source>
</evidence>
<name>A0AAD6AVW0_9TELE</name>
<feature type="region of interest" description="Disordered" evidence="9">
    <location>
        <begin position="85"/>
        <end position="108"/>
    </location>
</feature>
<dbReference type="InterPro" id="IPR007745">
    <property type="entry name" value="Cyt_c_oxidase_Cu-chaperone"/>
</dbReference>
<comment type="similarity">
    <text evidence="2">Belongs to the COX17 family.</text>
</comment>
<evidence type="ECO:0000256" key="8">
    <source>
        <dbReference type="PIRSR" id="PIRSR607745-1"/>
    </source>
</evidence>
<evidence type="ECO:0000256" key="4">
    <source>
        <dbReference type="ARBA" id="ARBA00023008"/>
    </source>
</evidence>
<dbReference type="Gene3D" id="1.10.287.1130">
    <property type="entry name" value="CytochromE C oxidase copper chaperone"/>
    <property type="match status" value="1"/>
</dbReference>
<gene>
    <name evidence="10" type="ORF">JOQ06_029827</name>
</gene>
<comment type="subcellular location">
    <subcellularLocation>
        <location evidence="1">Mitochondrion intermembrane space</location>
    </subcellularLocation>
</comment>
<dbReference type="AlphaFoldDB" id="A0AAD6AVW0"/>
<keyword evidence="4 8" id="KW-0186">Copper</keyword>
<evidence type="ECO:0000256" key="2">
    <source>
        <dbReference type="ARBA" id="ARBA00009241"/>
    </source>
</evidence>